<accession>A0A9W6K2B4</accession>
<gene>
    <name evidence="1" type="ORF">GCM10017655_12330</name>
</gene>
<reference evidence="1" key="2">
    <citation type="submission" date="2023-01" db="EMBL/GenBank/DDBJ databases">
        <authorList>
            <person name="Sun Q."/>
            <person name="Evtushenko L."/>
        </authorList>
    </citation>
    <scope>NUCLEOTIDE SEQUENCE</scope>
    <source>
        <strain evidence="1">VKM B-2935</strain>
    </source>
</reference>
<dbReference type="Pfam" id="PF19795">
    <property type="entry name" value="DUF6279"/>
    <property type="match status" value="1"/>
</dbReference>
<comment type="caution">
    <text evidence="1">The sequence shown here is derived from an EMBL/GenBank/DDBJ whole genome shotgun (WGS) entry which is preliminary data.</text>
</comment>
<evidence type="ECO:0000313" key="1">
    <source>
        <dbReference type="EMBL" id="GLK88171.1"/>
    </source>
</evidence>
<keyword evidence="2" id="KW-1185">Reference proteome</keyword>
<sequence>MGKRLRIALLITGLILLTSCSRLELAYRNLDWLIPWSMDNYVTLSKDQKAWLKPRLVSHVAWHCKTQLPAYANWLQRSIALVTEPAPDAAQFDAQFNQFRHAVDTIIVQVTPDLIELLRGVNPAQIKELEANLAKQNKEQREDYLQMPLNEQIDERAERMEERLQPWFGRLHKKQKTRVKAWSQQLGEYNQGWLDNNRRWQQAFLAAVQDRKSEQFPEQMKQLLQERMSVWTPEYQQEFLAAQHALSALFKDLVSSADQQQRERLVGRLKGSRKQLSDMTCP</sequence>
<organism evidence="1 2">
    <name type="scientific">Pseudomonas turukhanskensis</name>
    <dbReference type="NCBI Taxonomy" id="1806536"/>
    <lineage>
        <taxon>Bacteria</taxon>
        <taxon>Pseudomonadati</taxon>
        <taxon>Pseudomonadota</taxon>
        <taxon>Gammaproteobacteria</taxon>
        <taxon>Pseudomonadales</taxon>
        <taxon>Pseudomonadaceae</taxon>
        <taxon>Pseudomonas</taxon>
    </lineage>
</organism>
<evidence type="ECO:0000313" key="2">
    <source>
        <dbReference type="Proteomes" id="UP001143328"/>
    </source>
</evidence>
<protein>
    <submittedName>
        <fullName evidence="1">Lipoprotein</fullName>
    </submittedName>
</protein>
<dbReference type="InterPro" id="IPR016875">
    <property type="entry name" value="UCP028200"/>
</dbReference>
<dbReference type="EMBL" id="BSFN01000002">
    <property type="protein sequence ID" value="GLK88171.1"/>
    <property type="molecule type" value="Genomic_DNA"/>
</dbReference>
<dbReference type="PIRSF" id="PIRSF028200">
    <property type="entry name" value="UCP028200"/>
    <property type="match status" value="1"/>
</dbReference>
<dbReference type="Proteomes" id="UP001143328">
    <property type="component" value="Unassembled WGS sequence"/>
</dbReference>
<dbReference type="RefSeq" id="WP_271194389.1">
    <property type="nucleotide sequence ID" value="NZ_BSFN01000002.1"/>
</dbReference>
<proteinExistence type="predicted"/>
<dbReference type="AlphaFoldDB" id="A0A9W6K2B4"/>
<dbReference type="PROSITE" id="PS51257">
    <property type="entry name" value="PROKAR_LIPOPROTEIN"/>
    <property type="match status" value="1"/>
</dbReference>
<reference evidence="1" key="1">
    <citation type="journal article" date="2014" name="Int. J. Syst. Evol. Microbiol.">
        <title>Complete genome sequence of Corynebacterium casei LMG S-19264T (=DSM 44701T), isolated from a smear-ripened cheese.</title>
        <authorList>
            <consortium name="US DOE Joint Genome Institute (JGI-PGF)"/>
            <person name="Walter F."/>
            <person name="Albersmeier A."/>
            <person name="Kalinowski J."/>
            <person name="Ruckert C."/>
        </authorList>
    </citation>
    <scope>NUCLEOTIDE SEQUENCE</scope>
    <source>
        <strain evidence="1">VKM B-2935</strain>
    </source>
</reference>
<name>A0A9W6K2B4_9PSED</name>
<keyword evidence="1" id="KW-0449">Lipoprotein</keyword>